<reference evidence="2 3" key="1">
    <citation type="submission" date="2018-11" db="EMBL/GenBank/DDBJ databases">
        <title>Genome sequence of Apiotrichum porosum DSM 27194.</title>
        <authorList>
            <person name="Aliyu H."/>
            <person name="Gorte O."/>
            <person name="Ochsenreither K."/>
        </authorList>
    </citation>
    <scope>NUCLEOTIDE SEQUENCE [LARGE SCALE GENOMIC DNA]</scope>
    <source>
        <strain evidence="2 3">DSM 27194</strain>
    </source>
</reference>
<dbReference type="RefSeq" id="XP_028473939.1">
    <property type="nucleotide sequence ID" value="XM_028617476.1"/>
</dbReference>
<dbReference type="GeneID" id="39586243"/>
<dbReference type="EMBL" id="RSCE01000011">
    <property type="protein sequence ID" value="RSH78792.1"/>
    <property type="molecule type" value="Genomic_DNA"/>
</dbReference>
<keyword evidence="3" id="KW-1185">Reference proteome</keyword>
<organism evidence="2 3">
    <name type="scientific">Apiotrichum porosum</name>
    <dbReference type="NCBI Taxonomy" id="105984"/>
    <lineage>
        <taxon>Eukaryota</taxon>
        <taxon>Fungi</taxon>
        <taxon>Dikarya</taxon>
        <taxon>Basidiomycota</taxon>
        <taxon>Agaricomycotina</taxon>
        <taxon>Tremellomycetes</taxon>
        <taxon>Trichosporonales</taxon>
        <taxon>Trichosporonaceae</taxon>
        <taxon>Apiotrichum</taxon>
    </lineage>
</organism>
<gene>
    <name evidence="2" type="ORF">EHS24_001700</name>
</gene>
<evidence type="ECO:0000313" key="2">
    <source>
        <dbReference type="EMBL" id="RSH78792.1"/>
    </source>
</evidence>
<comment type="caution">
    <text evidence="2">The sequence shown here is derived from an EMBL/GenBank/DDBJ whole genome shotgun (WGS) entry which is preliminary data.</text>
</comment>
<sequence length="405" mass="46204">MDMLPPAMSDTGDRPTKRARSTGSAPVPSNHLAIDTTVKLDFNMFPHIAEAILRESSWEALVAFRGTSRNLAAVVDNMMAKHIALNYHGNAVHPDRPFEIKTPLGQRIPCLQSQHQVGLQHKAHGTTPLPFLPSIVSLQNTQVIDLVDFRCSSTCHFCVPGEFDNVKYVRLYQDVITAFPKHLHLEAPIVVIFCDLRPIKWMHEEWDGSYYSEMEDEEWNFDVIALPIRVPSKSKKLVINLRYQTSKGLRSIDNVPPEDDEGRVGWNSLTEVVIIFTSWNSAGSGESKAWRGMGRPSWYRLNWLARIVFHLLNYAQIKLTIVDFEKVDSQRLFKQNLLEEGQSNHSALVTHLQRRLALHPESEEQLKQRLHLAIESIEFLTIDEYAERLDPGDLELETEATLKPL</sequence>
<protein>
    <submittedName>
        <fullName evidence="2">Uncharacterized protein</fullName>
    </submittedName>
</protein>
<accession>A0A427XJ23</accession>
<dbReference type="Proteomes" id="UP000279236">
    <property type="component" value="Unassembled WGS sequence"/>
</dbReference>
<dbReference type="AlphaFoldDB" id="A0A427XJ23"/>
<dbReference type="OrthoDB" id="2597004at2759"/>
<proteinExistence type="predicted"/>
<evidence type="ECO:0000256" key="1">
    <source>
        <dbReference type="SAM" id="MobiDB-lite"/>
    </source>
</evidence>
<feature type="region of interest" description="Disordered" evidence="1">
    <location>
        <begin position="1"/>
        <end position="30"/>
    </location>
</feature>
<evidence type="ECO:0000313" key="3">
    <source>
        <dbReference type="Proteomes" id="UP000279236"/>
    </source>
</evidence>
<name>A0A427XJ23_9TREE</name>